<keyword evidence="11" id="KW-0012">Acyltransferase</keyword>
<dbReference type="Proteomes" id="UP000296216">
    <property type="component" value="Chromosome"/>
</dbReference>
<evidence type="ECO:0000256" key="8">
    <source>
        <dbReference type="ARBA" id="ARBA00022679"/>
    </source>
</evidence>
<dbReference type="Proteomes" id="UP000323075">
    <property type="component" value="Unassembled WGS sequence"/>
</dbReference>
<evidence type="ECO:0000259" key="15">
    <source>
        <dbReference type="Pfam" id="PF25087"/>
    </source>
</evidence>
<dbReference type="GO" id="GO:0006048">
    <property type="term" value="P:UDP-N-acetylglucosamine biosynthetic process"/>
    <property type="evidence" value="ECO:0007669"/>
    <property type="project" value="UniProtKB-UniPathway"/>
</dbReference>
<evidence type="ECO:0000256" key="10">
    <source>
        <dbReference type="ARBA" id="ARBA00023268"/>
    </source>
</evidence>
<dbReference type="RefSeq" id="WP_010901949.1">
    <property type="nucleotide sequence ID" value="NZ_VRYN01000001.1"/>
</dbReference>
<dbReference type="NCBIfam" id="TIGR03992">
    <property type="entry name" value="Arch_glmU"/>
    <property type="match status" value="1"/>
</dbReference>
<dbReference type="Gene3D" id="2.160.10.10">
    <property type="entry name" value="Hexapeptide repeat proteins"/>
    <property type="match status" value="1"/>
</dbReference>
<protein>
    <recommendedName>
        <fullName evidence="7">Bifunctional protein GlmU</fullName>
        <ecNumber evidence="5">2.3.1.157</ecNumber>
        <ecNumber evidence="6">2.7.7.23</ecNumber>
    </recommendedName>
</protein>
<evidence type="ECO:0000313" key="17">
    <source>
        <dbReference type="EMBL" id="TYO82462.1"/>
    </source>
</evidence>
<reference evidence="16 18" key="1">
    <citation type="journal article" date="2019" name="Microbiol. Resour. Announc.">
        <title>The Genome Sequence of the Halobacterium salinarum Type Strain Is Closely Related to That of Laboratory Strains NRC-1 and R1.</title>
        <authorList>
            <person name="Pfeiffer F."/>
            <person name="Marchfelder A."/>
            <person name="Habermann B."/>
            <person name="Dyall-Smith M.L."/>
        </authorList>
    </citation>
    <scope>NUCLEOTIDE SEQUENCE [LARGE SCALE GENOMIC DNA]</scope>
    <source>
        <strain evidence="16">91-R6</strain>
        <strain evidence="18">ATCC 33171 / DSM 3754 / JCM 8978 / NBRC 102687 / NCIMB 764 / 91-R6</strain>
    </source>
</reference>
<comment type="catalytic activity">
    <reaction evidence="13">
        <text>N-acetyl-alpha-D-glucosamine 1-phosphate + UTP + H(+) = UDP-N-acetyl-alpha-D-glucosamine + diphosphate</text>
        <dbReference type="Rhea" id="RHEA:13509"/>
        <dbReference type="ChEBI" id="CHEBI:15378"/>
        <dbReference type="ChEBI" id="CHEBI:33019"/>
        <dbReference type="ChEBI" id="CHEBI:46398"/>
        <dbReference type="ChEBI" id="CHEBI:57705"/>
        <dbReference type="ChEBI" id="CHEBI:57776"/>
        <dbReference type="EC" id="2.7.7.23"/>
    </reaction>
</comment>
<dbReference type="GO" id="GO:0019134">
    <property type="term" value="F:glucosamine-1-phosphate N-acetyltransferase activity"/>
    <property type="evidence" value="ECO:0007669"/>
    <property type="project" value="UniProtKB-EC"/>
</dbReference>
<evidence type="ECO:0000313" key="19">
    <source>
        <dbReference type="Proteomes" id="UP000323075"/>
    </source>
</evidence>
<dbReference type="EMBL" id="CP038631">
    <property type="protein sequence ID" value="QCC43969.1"/>
    <property type="molecule type" value="Genomic_DNA"/>
</dbReference>
<dbReference type="PANTHER" id="PTHR43584">
    <property type="entry name" value="NUCLEOTIDYL TRANSFERASE"/>
    <property type="match status" value="1"/>
</dbReference>
<organism evidence="16 18">
    <name type="scientific">Halobacterium salinarum (strain ATCC 33171 / DSM 3754 / JCM 8978 / NBRC 102687 / NCIMB 764 / 91-R6)</name>
    <dbReference type="NCBI Taxonomy" id="2597657"/>
    <lineage>
        <taxon>Archaea</taxon>
        <taxon>Methanobacteriati</taxon>
        <taxon>Methanobacteriota</taxon>
        <taxon>Stenosarchaea group</taxon>
        <taxon>Halobacteria</taxon>
        <taxon>Halobacteriales</taxon>
        <taxon>Halobacteriaceae</taxon>
        <taxon>Halobacterium</taxon>
    </lineage>
</organism>
<comment type="similarity">
    <text evidence="4">In the N-terminal section; belongs to the N-acetylglucosamine-1-phosphate uridyltransferase family.</text>
</comment>
<dbReference type="EMBL" id="VRYN01000001">
    <property type="protein sequence ID" value="TYO82462.1"/>
    <property type="molecule type" value="Genomic_DNA"/>
</dbReference>
<dbReference type="EC" id="2.3.1.157" evidence="5"/>
<dbReference type="InterPro" id="IPR056729">
    <property type="entry name" value="GMPPB_C"/>
</dbReference>
<evidence type="ECO:0000256" key="7">
    <source>
        <dbReference type="ARBA" id="ARBA00013414"/>
    </source>
</evidence>
<keyword evidence="10" id="KW-0511">Multifunctional enzyme</keyword>
<evidence type="ECO:0000313" key="18">
    <source>
        <dbReference type="Proteomes" id="UP000296216"/>
    </source>
</evidence>
<reference evidence="17 19" key="2">
    <citation type="submission" date="2019-07" db="EMBL/GenBank/DDBJ databases">
        <title>Genomic Encyclopedia of Archaeal and Bacterial Type Strains, Phase II (KMG-II): from individual species to whole genera.</title>
        <authorList>
            <person name="Goeker M."/>
        </authorList>
    </citation>
    <scope>NUCLEOTIDE SEQUENCE [LARGE SCALE GENOMIC DNA]</scope>
    <source>
        <strain evidence="17 19">DSM 3754</strain>
    </source>
</reference>
<reference evidence="16" key="3">
    <citation type="journal article" name="MicrobiologyOpen">
        <title>Whole-genome comparison between the type strain of Halobacterium salinarum (DSM 3754(T)) and the laboratory strains R1 and NRC-1.</title>
        <authorList>
            <person name="Pfeiffer F."/>
            <person name="Losensky G."/>
            <person name="Marchfelder A."/>
            <person name="Habermann B."/>
            <person name="Dyall-Smith M."/>
        </authorList>
    </citation>
    <scope>NUCLEOTIDE SEQUENCE</scope>
    <source>
        <strain evidence="16">91-R6</strain>
    </source>
</reference>
<comment type="pathway">
    <text evidence="2">Nucleotide-sugar biosynthesis; UDP-N-acetyl-alpha-D-glucosamine biosynthesis; UDP-N-acetyl-alpha-D-glucosamine from N-acetyl-alpha-D-glucosamine 1-phosphate: step 1/1.</text>
</comment>
<evidence type="ECO:0000256" key="3">
    <source>
        <dbReference type="ARBA" id="ARBA00007707"/>
    </source>
</evidence>
<dbReference type="Pfam" id="PF25087">
    <property type="entry name" value="GMPPB_C"/>
    <property type="match status" value="1"/>
</dbReference>
<sequence length="401" mass="41801">MQAIVVAAGRGTRMGPLTETRPKPLVPVAGATLLEHVLDAAAGVVDEYVIVVGYRGDQIRERIGASYAGTPVVYAEQDTQEGTAHAVGCAEPHVEGPCLVLNGDVYVTSALVEALAGADGTAMSVMPVADPQSYGVVERGDDGRVTNVVEKPTDPPTDLANLGLYRFTPRVFEYIDTVERSERGEYELTDALARAIDREDGGVTAVSYDGPWLDVGRPWELLAANSALLAEQEREINGTVADGATLTGRVVVEDGARVRDGAYIEGPVVIQSGADVGPNAYVRGATVVGPDVRVGNAVEVKNSILMADTAVGHHAYVGDSVLGADVNFGAGTKVANLRHDDAPVQVQVNGELVDTGRRKFGVVVGDDTKTGINTSLNAGVTLGTGTRTTLGAVVTTDKGRD</sequence>
<dbReference type="PANTHER" id="PTHR43584:SF8">
    <property type="entry name" value="N-ACETYLMURAMATE ALPHA-1-PHOSPHATE URIDYLYLTRANSFERASE"/>
    <property type="match status" value="1"/>
</dbReference>
<evidence type="ECO:0000256" key="2">
    <source>
        <dbReference type="ARBA" id="ARBA00005208"/>
    </source>
</evidence>
<dbReference type="EC" id="2.7.7.23" evidence="6"/>
<accession>A0A4D6GQJ8</accession>
<evidence type="ECO:0000256" key="11">
    <source>
        <dbReference type="ARBA" id="ARBA00023315"/>
    </source>
</evidence>
<evidence type="ECO:0000256" key="12">
    <source>
        <dbReference type="ARBA" id="ARBA00048247"/>
    </source>
</evidence>
<dbReference type="InterPro" id="IPR050065">
    <property type="entry name" value="GlmU-like"/>
</dbReference>
<evidence type="ECO:0000256" key="5">
    <source>
        <dbReference type="ARBA" id="ARBA00012225"/>
    </source>
</evidence>
<dbReference type="Gene3D" id="3.90.550.10">
    <property type="entry name" value="Spore Coat Polysaccharide Biosynthesis Protein SpsA, Chain A"/>
    <property type="match status" value="1"/>
</dbReference>
<dbReference type="CDD" id="cd05636">
    <property type="entry name" value="LbH_G1P_TT_C_like"/>
    <property type="match status" value="1"/>
</dbReference>
<evidence type="ECO:0000256" key="9">
    <source>
        <dbReference type="ARBA" id="ARBA00022695"/>
    </source>
</evidence>
<comment type="pathway">
    <text evidence="1">Nucleotide-sugar biosynthesis; UDP-N-acetyl-alpha-D-glucosamine biosynthesis; N-acetyl-alpha-D-glucosamine 1-phosphate from alpha-D-glucosamine 6-phosphate (route II): step 2/2.</text>
</comment>
<dbReference type="InterPro" id="IPR011004">
    <property type="entry name" value="Trimer_LpxA-like_sf"/>
</dbReference>
<evidence type="ECO:0000256" key="4">
    <source>
        <dbReference type="ARBA" id="ARBA00007947"/>
    </source>
</evidence>
<evidence type="ECO:0000256" key="6">
    <source>
        <dbReference type="ARBA" id="ARBA00012457"/>
    </source>
</evidence>
<proteinExistence type="inferred from homology"/>
<dbReference type="SUPFAM" id="SSF53448">
    <property type="entry name" value="Nucleotide-diphospho-sugar transferases"/>
    <property type="match status" value="1"/>
</dbReference>
<name>A0A4D6GQJ8_HALS9</name>
<dbReference type="SUPFAM" id="SSF51161">
    <property type="entry name" value="Trimeric LpxA-like enzymes"/>
    <property type="match status" value="1"/>
</dbReference>
<evidence type="ECO:0000256" key="1">
    <source>
        <dbReference type="ARBA" id="ARBA00005166"/>
    </source>
</evidence>
<comment type="catalytic activity">
    <reaction evidence="12">
        <text>alpha-D-glucosamine 1-phosphate + acetyl-CoA = N-acetyl-alpha-D-glucosamine 1-phosphate + CoA + H(+)</text>
        <dbReference type="Rhea" id="RHEA:13725"/>
        <dbReference type="ChEBI" id="CHEBI:15378"/>
        <dbReference type="ChEBI" id="CHEBI:57287"/>
        <dbReference type="ChEBI" id="CHEBI:57288"/>
        <dbReference type="ChEBI" id="CHEBI:57776"/>
        <dbReference type="ChEBI" id="CHEBI:58516"/>
        <dbReference type="EC" id="2.3.1.157"/>
    </reaction>
</comment>
<evidence type="ECO:0000259" key="14">
    <source>
        <dbReference type="Pfam" id="PF00483"/>
    </source>
</evidence>
<dbReference type="AlphaFoldDB" id="A0A4D6GQJ8"/>
<keyword evidence="8 16" id="KW-0808">Transferase</keyword>
<dbReference type="UniPathway" id="UPA00113">
    <property type="reaction ID" value="UER00532"/>
</dbReference>
<dbReference type="InterPro" id="IPR029044">
    <property type="entry name" value="Nucleotide-diphossugar_trans"/>
</dbReference>
<feature type="domain" description="Mannose-1-phosphate guanyltransferase C-terminal" evidence="15">
    <location>
        <begin position="264"/>
        <end position="371"/>
    </location>
</feature>
<feature type="domain" description="Nucleotidyl transferase" evidence="14">
    <location>
        <begin position="3"/>
        <end position="229"/>
    </location>
</feature>
<evidence type="ECO:0000256" key="13">
    <source>
        <dbReference type="ARBA" id="ARBA00048493"/>
    </source>
</evidence>
<dbReference type="InterPro" id="IPR023915">
    <property type="entry name" value="Bifunctiontional_GlmU_arc-type"/>
</dbReference>
<dbReference type="Pfam" id="PF00483">
    <property type="entry name" value="NTP_transferase"/>
    <property type="match status" value="1"/>
</dbReference>
<comment type="similarity">
    <text evidence="3">In the C-terminal section; belongs to the transferase hexapeptide repeat family.</text>
</comment>
<dbReference type="GeneID" id="5953812"/>
<keyword evidence="9 16" id="KW-0548">Nucleotidyltransferase</keyword>
<dbReference type="GO" id="GO:0003977">
    <property type="term" value="F:UDP-N-acetylglucosamine diphosphorylase activity"/>
    <property type="evidence" value="ECO:0007669"/>
    <property type="project" value="UniProtKB-EC"/>
</dbReference>
<evidence type="ECO:0000313" key="16">
    <source>
        <dbReference type="EMBL" id="QCC43969.1"/>
    </source>
</evidence>
<dbReference type="InterPro" id="IPR005835">
    <property type="entry name" value="NTP_transferase_dom"/>
</dbReference>
<gene>
    <name evidence="16" type="primary">graD2</name>
    <name evidence="17" type="ORF">APQ99_00993</name>
    <name evidence="16" type="ORF">HBSAL_01110</name>
</gene>
<dbReference type="CDD" id="cd04181">
    <property type="entry name" value="NTP_transferase"/>
    <property type="match status" value="1"/>
</dbReference>